<keyword evidence="3" id="KW-1185">Reference proteome</keyword>
<organism evidence="2 3">
    <name type="scientific">Pseudoxanthomonas composti</name>
    <dbReference type="NCBI Taxonomy" id="2137479"/>
    <lineage>
        <taxon>Bacteria</taxon>
        <taxon>Pseudomonadati</taxon>
        <taxon>Pseudomonadota</taxon>
        <taxon>Gammaproteobacteria</taxon>
        <taxon>Lysobacterales</taxon>
        <taxon>Lysobacteraceae</taxon>
        <taxon>Pseudoxanthomonas</taxon>
    </lineage>
</organism>
<dbReference type="EMBL" id="SAWZ01000006">
    <property type="protein sequence ID" value="RXR04400.1"/>
    <property type="molecule type" value="Genomic_DNA"/>
</dbReference>
<gene>
    <name evidence="2" type="ORF">EPA99_13100</name>
</gene>
<keyword evidence="1" id="KW-0812">Transmembrane</keyword>
<proteinExistence type="predicted"/>
<dbReference type="AlphaFoldDB" id="A0A4Q1JTZ2"/>
<evidence type="ECO:0000313" key="2">
    <source>
        <dbReference type="EMBL" id="RXR04400.1"/>
    </source>
</evidence>
<feature type="transmembrane region" description="Helical" evidence="1">
    <location>
        <begin position="111"/>
        <end position="137"/>
    </location>
</feature>
<evidence type="ECO:0000256" key="1">
    <source>
        <dbReference type="SAM" id="Phobius"/>
    </source>
</evidence>
<dbReference type="Proteomes" id="UP000289784">
    <property type="component" value="Unassembled WGS sequence"/>
</dbReference>
<keyword evidence="1" id="KW-0472">Membrane</keyword>
<name>A0A4Q1JTZ2_9GAMM</name>
<comment type="caution">
    <text evidence="2">The sequence shown here is derived from an EMBL/GenBank/DDBJ whole genome shotgun (WGS) entry which is preliminary data.</text>
</comment>
<protein>
    <submittedName>
        <fullName evidence="2">Uncharacterized protein</fullName>
    </submittedName>
</protein>
<keyword evidence="1" id="KW-1133">Transmembrane helix</keyword>
<accession>A0A4Q1JTZ2</accession>
<evidence type="ECO:0000313" key="3">
    <source>
        <dbReference type="Proteomes" id="UP000289784"/>
    </source>
</evidence>
<feature type="transmembrane region" description="Helical" evidence="1">
    <location>
        <begin position="69"/>
        <end position="91"/>
    </location>
</feature>
<sequence>MSFTPSLSGGRTWLALLLTFLACGLLSLLWSVLALQTNRQCSWMALAVALDSVVCLRLFGMAPGLARGLIALLATALGIALAYWNIVSLHLGSIFGLGPVEASTKLGLDLAMTLLGLATGPTDYALVLIALVGAFLAGR</sequence>
<reference evidence="2 3" key="1">
    <citation type="submission" date="2019-01" db="EMBL/GenBank/DDBJ databases">
        <title>Pseudoxanthomonas composti sp. nov., isolated from compost.</title>
        <authorList>
            <person name="Yang G."/>
        </authorList>
    </citation>
    <scope>NUCLEOTIDE SEQUENCE [LARGE SCALE GENOMIC DNA]</scope>
    <source>
        <strain evidence="2 3">GSS15</strain>
    </source>
</reference>
<dbReference type="RefSeq" id="WP_129471671.1">
    <property type="nucleotide sequence ID" value="NZ_SAWZ01000006.1"/>
</dbReference>